<name>A0A923S925_9FIRM</name>
<accession>A0A923S925</accession>
<dbReference type="EMBL" id="JACOQI010000074">
    <property type="protein sequence ID" value="MBC5772356.1"/>
    <property type="molecule type" value="Genomic_DNA"/>
</dbReference>
<dbReference type="AlphaFoldDB" id="A0A923S925"/>
<evidence type="ECO:0000313" key="1">
    <source>
        <dbReference type="EMBL" id="MBC5772356.1"/>
    </source>
</evidence>
<reference evidence="1" key="1">
    <citation type="submission" date="2020-08" db="EMBL/GenBank/DDBJ databases">
        <title>Genome public.</title>
        <authorList>
            <person name="Liu C."/>
            <person name="Sun Q."/>
        </authorList>
    </citation>
    <scope>NUCLEOTIDE SEQUENCE</scope>
    <source>
        <strain evidence="1">BX15</strain>
    </source>
</reference>
<feature type="non-terminal residue" evidence="1">
    <location>
        <position position="1"/>
    </location>
</feature>
<evidence type="ECO:0000313" key="2">
    <source>
        <dbReference type="Proteomes" id="UP000620327"/>
    </source>
</evidence>
<keyword evidence="2" id="KW-1185">Reference proteome</keyword>
<gene>
    <name evidence="1" type="ORF">H8Z83_18990</name>
</gene>
<dbReference type="Proteomes" id="UP000620327">
    <property type="component" value="Unassembled WGS sequence"/>
</dbReference>
<comment type="caution">
    <text evidence="1">The sequence shown here is derived from an EMBL/GenBank/DDBJ whole genome shotgun (WGS) entry which is preliminary data.</text>
</comment>
<organism evidence="1 2">
    <name type="scientific">Dysosmobacter segnis</name>
    <dbReference type="NCBI Taxonomy" id="2763042"/>
    <lineage>
        <taxon>Bacteria</taxon>
        <taxon>Bacillati</taxon>
        <taxon>Bacillota</taxon>
        <taxon>Clostridia</taxon>
        <taxon>Eubacteriales</taxon>
        <taxon>Oscillospiraceae</taxon>
        <taxon>Dysosmobacter</taxon>
    </lineage>
</organism>
<proteinExistence type="predicted"/>
<sequence length="535" mass="59926">EMCIRDRDSQKRRFEKLGLLKKKPLAAAVVGKLVRNNESLGNSNSVNPSKGVDIPTTGYLNKVSDITAGNVTDAENLYQLLPDTELAEQILVSSILSPKDMVTTELNYICNESSLKGEITGVLLAVVEEFFTKVYKIDPQLPGILSDVLFKKGSYPIMIIPESSVDEIINGDRGTVGMESRADTKSLFSHSIGVLGDSTFEDGKYLPKNKLKVSMEDMNQYYTQTFRMMRPRLAKKGFDTKISVSDNPDLLKAPFVHELTRRRHLAETFKRQGFGMESNNEVSRDDIEMSFYRPRLTTARPVVGMKTASQVKRATVGHPLVMRLPAESIIPVHVPGSPDEHIGYFVILDPQGNPVVKANRSEYYNDLNMNMSINKDMASQLISQGQRTVEGYQQRSDIDTEEATRIYAQLVEEDLIARLRNGIYADNIEISRPLEVYRIMLARTFANMSTQLLFVPAELVTYFAFDYNRYGVGKSLLEDNKILASLRVMMLLSNTMAAVKNSVPHTGLNITLDPTDPDPSSTVEKLVHNLSLIHI</sequence>
<dbReference type="RefSeq" id="WP_187016460.1">
    <property type="nucleotide sequence ID" value="NZ_JACOQI010000074.1"/>
</dbReference>
<protein>
    <submittedName>
        <fullName evidence="1">Uncharacterized protein</fullName>
    </submittedName>
</protein>